<organism evidence="1">
    <name type="scientific">marine sediment metagenome</name>
    <dbReference type="NCBI Taxonomy" id="412755"/>
    <lineage>
        <taxon>unclassified sequences</taxon>
        <taxon>metagenomes</taxon>
        <taxon>ecological metagenomes</taxon>
    </lineage>
</organism>
<gene>
    <name evidence="1" type="ORF">LCGC14_2435710</name>
</gene>
<protein>
    <submittedName>
        <fullName evidence="1">Uncharacterized protein</fullName>
    </submittedName>
</protein>
<proteinExistence type="predicted"/>
<sequence length="203" mass="22592">MSEIDPTQPKPLLVDIGHEIMIVYPGEETYKLLDAYPRDGDGIIHAEASLIEKIRGWWYPKAIEKAEKLAASLEIPWEQMKPSIKEIEDGSISGLTEKLSLTAAHIIRLSTVLAPLEAGLVARKETLDQAVHRKIAVTPENKQSITIRSADLIAGSKALKIAKIEIIEAQTQKVMLEKFLDALNIQWKTLSRIISARLAEPLE</sequence>
<reference evidence="1" key="1">
    <citation type="journal article" date="2015" name="Nature">
        <title>Complex archaea that bridge the gap between prokaryotes and eukaryotes.</title>
        <authorList>
            <person name="Spang A."/>
            <person name="Saw J.H."/>
            <person name="Jorgensen S.L."/>
            <person name="Zaremba-Niedzwiedzka K."/>
            <person name="Martijn J."/>
            <person name="Lind A.E."/>
            <person name="van Eijk R."/>
            <person name="Schleper C."/>
            <person name="Guy L."/>
            <person name="Ettema T.J."/>
        </authorList>
    </citation>
    <scope>NUCLEOTIDE SEQUENCE</scope>
</reference>
<name>A0A0F9EEJ1_9ZZZZ</name>
<accession>A0A0F9EEJ1</accession>
<dbReference type="AlphaFoldDB" id="A0A0F9EEJ1"/>
<evidence type="ECO:0000313" key="1">
    <source>
        <dbReference type="EMBL" id="KKL22413.1"/>
    </source>
</evidence>
<dbReference type="EMBL" id="LAZR01037360">
    <property type="protein sequence ID" value="KKL22413.1"/>
    <property type="molecule type" value="Genomic_DNA"/>
</dbReference>
<comment type="caution">
    <text evidence="1">The sequence shown here is derived from an EMBL/GenBank/DDBJ whole genome shotgun (WGS) entry which is preliminary data.</text>
</comment>